<evidence type="ECO:0007829" key="9">
    <source>
        <dbReference type="PeptideAtlas" id="G5EDP9"/>
    </source>
</evidence>
<dbReference type="SMR" id="G5EDP9"/>
<dbReference type="KEGG" id="cel:CELE_Y110A7A.10"/>
<dbReference type="FunFam" id="3.30.505.10:FF:000104">
    <property type="entry name" value="Phosphoinositide 3-kinase adapter subunit"/>
    <property type="match status" value="1"/>
</dbReference>
<organism evidence="6 7">
    <name type="scientific">Caenorhabditis elegans</name>
    <dbReference type="NCBI Taxonomy" id="6239"/>
    <lineage>
        <taxon>Eukaryota</taxon>
        <taxon>Metazoa</taxon>
        <taxon>Ecdysozoa</taxon>
        <taxon>Nematoda</taxon>
        <taxon>Chromadorea</taxon>
        <taxon>Rhabditida</taxon>
        <taxon>Rhabditina</taxon>
        <taxon>Rhabditomorpha</taxon>
        <taxon>Rhabditoidea</taxon>
        <taxon>Rhabditidae</taxon>
        <taxon>Peloderinae</taxon>
        <taxon>Caenorhabditis</taxon>
    </lineage>
</organism>
<dbReference type="EMBL" id="BX284601">
    <property type="protein sequence ID" value="CCD66201.1"/>
    <property type="molecule type" value="Genomic_DNA"/>
</dbReference>
<dbReference type="Reactome" id="R-CEL-9013026">
    <property type="pathway name" value="RHOB GTPase cycle"/>
</dbReference>
<dbReference type="SMART" id="SM00252">
    <property type="entry name" value="SH2"/>
    <property type="match status" value="2"/>
</dbReference>
<accession>G5EDP9</accession>
<dbReference type="IntAct" id="G5EDP9">
    <property type="interactions" value="2"/>
</dbReference>
<dbReference type="Reactome" id="R-CEL-1250342">
    <property type="pathway name" value="PI3K events in ERBB4 signaling"/>
</dbReference>
<dbReference type="GeneID" id="172141"/>
<dbReference type="RefSeq" id="NP_491522.1">
    <property type="nucleotide sequence ID" value="NM_059121.9"/>
</dbReference>
<dbReference type="InterPro" id="IPR000980">
    <property type="entry name" value="SH2"/>
</dbReference>
<evidence type="ECO:0000256" key="2">
    <source>
        <dbReference type="PROSITE-ProRule" id="PRU00191"/>
    </source>
</evidence>
<keyword evidence="9" id="KW-1267">Proteomics identification</keyword>
<dbReference type="Reactome" id="R-CEL-1257604">
    <property type="pathway name" value="PIP3 activates AKT signaling"/>
</dbReference>
<dbReference type="Reactome" id="R-CEL-180292">
    <property type="pathway name" value="GAB1 signalosome"/>
</dbReference>
<dbReference type="Reactome" id="R-CEL-9009391">
    <property type="pathway name" value="Extra-nuclear estrogen signaling"/>
</dbReference>
<dbReference type="InterPro" id="IPR036860">
    <property type="entry name" value="SH2_dom_sf"/>
</dbReference>
<dbReference type="GO" id="GO:0040024">
    <property type="term" value="P:dauer larval development"/>
    <property type="evidence" value="ECO:0000315"/>
    <property type="project" value="WormBase"/>
</dbReference>
<reference evidence="5" key="2">
    <citation type="journal article" date="2002" name="J. Biol. Chem.">
        <title>Insulin receptor substrate and p55 orthologous adaptor proteins function in the Caenorhabditis elegans daf-2/insulin-like signaling pathway.</title>
        <authorList>
            <person name="Wolkow C.A."/>
            <person name="Munoz M.J."/>
            <person name="Riddle D.L."/>
            <person name="Ruvkun G."/>
        </authorList>
    </citation>
    <scope>NUCLEOTIDE SEQUENCE</scope>
    <source>
        <strain evidence="5">N2 Bristol</strain>
    </source>
</reference>
<dbReference type="PANTHER" id="PTHR10155">
    <property type="entry name" value="PHOSPHATIDYLINOSITOL 3-KINASE REGULATORY SUBUNIT"/>
    <property type="match status" value="1"/>
</dbReference>
<dbReference type="STRING" id="6239.Y110A7A.10.1"/>
<keyword evidence="5" id="KW-0808">Transferase</keyword>
<evidence type="ECO:0000313" key="7">
    <source>
        <dbReference type="Proteomes" id="UP000001940"/>
    </source>
</evidence>
<dbReference type="GO" id="GO:0005942">
    <property type="term" value="C:phosphatidylinositol 3-kinase complex"/>
    <property type="evidence" value="ECO:0000314"/>
    <property type="project" value="WormBase"/>
</dbReference>
<dbReference type="EMBL" id="AF209707">
    <property type="protein sequence ID" value="AAF28335.1"/>
    <property type="molecule type" value="mRNA"/>
</dbReference>
<dbReference type="Reactome" id="R-CEL-5654689">
    <property type="pathway name" value="PI-3K cascade:FGFR1"/>
</dbReference>
<dbReference type="AGR" id="WB:WBGene00000001"/>
<dbReference type="Reactome" id="R-CEL-114604">
    <property type="pathway name" value="GPVI-mediated activation cascade"/>
</dbReference>
<dbReference type="GO" id="GO:0019901">
    <property type="term" value="F:protein kinase binding"/>
    <property type="evidence" value="ECO:0000353"/>
    <property type="project" value="WormBase"/>
</dbReference>
<dbReference type="Reactome" id="R-CEL-912631">
    <property type="pathway name" value="Regulation of signaling by CBL"/>
</dbReference>
<dbReference type="Reactome" id="R-CEL-1433557">
    <property type="pathway name" value="Signaling by SCF-KIT"/>
</dbReference>
<dbReference type="Pfam" id="PF00017">
    <property type="entry name" value="SH2"/>
    <property type="match status" value="2"/>
</dbReference>
<dbReference type="Reactome" id="R-CEL-201556">
    <property type="pathway name" value="Signaling by ALK"/>
</dbReference>
<dbReference type="Reactome" id="R-CEL-9013420">
    <property type="pathway name" value="RHOU GTPase cycle"/>
</dbReference>
<dbReference type="Reactome" id="R-CEL-9013149">
    <property type="pathway name" value="RAC1 GTPase cycle"/>
</dbReference>
<dbReference type="Reactome" id="R-CEL-9013148">
    <property type="pathway name" value="CDC42 GTPase cycle"/>
</dbReference>
<feature type="domain" description="SH2" evidence="4">
    <location>
        <begin position="325"/>
        <end position="442"/>
    </location>
</feature>
<dbReference type="Reactome" id="R-CEL-9013405">
    <property type="pathway name" value="RHOD GTPase cycle"/>
</dbReference>
<evidence type="ECO:0000313" key="8">
    <source>
        <dbReference type="WormBase" id="Y110A7A.10"/>
    </source>
</evidence>
<dbReference type="Reactome" id="R-CEL-5673001">
    <property type="pathway name" value="RAF/MAP kinase cascade"/>
</dbReference>
<dbReference type="Reactome" id="R-CEL-6811558">
    <property type="pathway name" value="PI5P, PP2A and IER3 Regulate PI3K/AKT Signaling"/>
</dbReference>
<evidence type="ECO:0000256" key="1">
    <source>
        <dbReference type="ARBA" id="ARBA00022999"/>
    </source>
</evidence>
<dbReference type="FunFam" id="3.30.505.10:FF:000137">
    <property type="entry name" value="Phosphoinositide 3-kinase adapter subunit"/>
    <property type="match status" value="1"/>
</dbReference>
<protein>
    <submittedName>
        <fullName evidence="5">Phosphoinositide 3-kinase adapter subunit</fullName>
    </submittedName>
    <submittedName>
        <fullName evidence="6">SH2 domain-containing protein</fullName>
    </submittedName>
</protein>
<dbReference type="GO" id="GO:0046935">
    <property type="term" value="F:1-phosphatidylinositol-3-kinase regulator activity"/>
    <property type="evidence" value="ECO:0000318"/>
    <property type="project" value="GO_Central"/>
</dbReference>
<dbReference type="Reactome" id="R-CEL-9035034">
    <property type="pathway name" value="RHOF GTPase cycle"/>
</dbReference>
<reference evidence="6" key="4">
    <citation type="submission" date="2024-10" db="EMBL/GenBank/DDBJ databases">
        <authorList>
            <consortium name="WormBase Consortium"/>
            <person name="WormBase"/>
        </authorList>
    </citation>
    <scope>NUCLEOTIDE SEQUENCE</scope>
    <source>
        <strain evidence="6">Bristol N2</strain>
    </source>
</reference>
<dbReference type="Gene3D" id="3.30.505.10">
    <property type="entry name" value="SH2 domain"/>
    <property type="match status" value="2"/>
</dbReference>
<dbReference type="WormBase" id="Y110A7A.10">
    <property type="protein sequence ID" value="CE23248"/>
    <property type="gene ID" value="WBGene00000001"/>
    <property type="gene designation" value="aap-1"/>
</dbReference>
<keyword evidence="7" id="KW-1185">Reference proteome</keyword>
<dbReference type="GO" id="GO:0005943">
    <property type="term" value="C:phosphatidylinositol 3-kinase complex, class IA"/>
    <property type="evidence" value="ECO:0000318"/>
    <property type="project" value="GO_Central"/>
</dbReference>
<sequence>MSTTPGTPHGVTHSLMEQGWYWADADRSAVSKALSDQPDGSFIVRNASTPGDYTLSVKFAAQVKLLRIVVKDGKCGFNTDSLTHDSVVRLIEFHRNISLNIFNDALDVRLLYPVSVRRNSQNGKPFFKKGQLQQRMILSAKNDHDWRERLEMENLRAVHLAFERGAKLYDSAHQEMERAESLYHALNQSVRDNEIKLGKLNNLLEAETDVVTQIQGSQTTSEMLKGAFANNKTFVEESIRRINTELTSSKDKKKTLSGILDEIAMKRSNSKTRLCKLMELRSAVYDKMEPALCSRMAAMLDAGAEMINSEPTKVTQLLVDMELKWTPAQYLMCGTSKENAANALIHARYRIAQLDKAVGLKREPQDGIFLIRGSSSHGDKLVLSVLHGERVSHCLIEQNEEGWGFEHSNVYLTTISDFVRYYSHFSLETHADAIKTPLRTPAFDAVTSDTSKPLRNGPGQVFTALPISRKYMEKALLTDDPTKPPESPEPRPDSWDSPSPDTPSSSDSRLVHPTTLPKSIPE</sequence>
<dbReference type="PANTHER" id="PTHR10155:SF10">
    <property type="entry name" value="PI3K21B, ISOFORM B"/>
    <property type="match status" value="1"/>
</dbReference>
<dbReference type="Proteomes" id="UP000001940">
    <property type="component" value="Chromosome I"/>
</dbReference>
<dbReference type="GO" id="GO:0008340">
    <property type="term" value="P:determination of adult lifespan"/>
    <property type="evidence" value="ECO:0000315"/>
    <property type="project" value="WormBase"/>
</dbReference>
<dbReference type="Reactome" id="R-CEL-186763">
    <property type="pathway name" value="Downstream signal transduction"/>
</dbReference>
<evidence type="ECO:0000259" key="4">
    <source>
        <dbReference type="PROSITE" id="PS50001"/>
    </source>
</evidence>
<evidence type="ECO:0000313" key="5">
    <source>
        <dbReference type="EMBL" id="AAF28335.1"/>
    </source>
</evidence>
<proteinExistence type="evidence at protein level"/>
<dbReference type="Reactome" id="R-CEL-9013404">
    <property type="pathway name" value="RAC2 GTPase cycle"/>
</dbReference>
<feature type="domain" description="SH2" evidence="4">
    <location>
        <begin position="20"/>
        <end position="114"/>
    </location>
</feature>
<dbReference type="AlphaFoldDB" id="G5EDP9"/>
<dbReference type="Reactome" id="R-CEL-8980692">
    <property type="pathway name" value="RHOA GTPase cycle"/>
</dbReference>
<dbReference type="FunCoup" id="G5EDP9">
    <property type="interactions" value="1566"/>
</dbReference>
<name>G5EDP9_CAEEL</name>
<evidence type="ECO:0000256" key="3">
    <source>
        <dbReference type="SAM" id="MobiDB-lite"/>
    </source>
</evidence>
<feature type="region of interest" description="Disordered" evidence="3">
    <location>
        <begin position="475"/>
        <end position="522"/>
    </location>
</feature>
<dbReference type="Reactome" id="R-CEL-9013408">
    <property type="pathway name" value="RHOG GTPase cycle"/>
</dbReference>
<keyword evidence="5" id="KW-0418">Kinase</keyword>
<dbReference type="OMA" id="AQPHEKN"/>
<dbReference type="PeptideAtlas" id="G5EDP9"/>
<dbReference type="OrthoDB" id="3175255at2759"/>
<dbReference type="GO" id="GO:0008286">
    <property type="term" value="P:insulin receptor signaling pathway"/>
    <property type="evidence" value="ECO:0000315"/>
    <property type="project" value="WormBase"/>
</dbReference>
<dbReference type="Reactome" id="R-CEL-416476">
    <property type="pathway name" value="G alpha (q) signalling events"/>
</dbReference>
<dbReference type="Reactome" id="R-CEL-1963642">
    <property type="pathway name" value="PI3K events in ERBB2 signaling"/>
</dbReference>
<dbReference type="Reactome" id="R-CEL-9013409">
    <property type="pathway name" value="RHOJ GTPase cycle"/>
</dbReference>
<dbReference type="Reactome" id="R-CEL-8851907">
    <property type="pathway name" value="MET activates PI3K/AKT signaling"/>
</dbReference>
<dbReference type="Reactome" id="R-CEL-9013423">
    <property type="pathway name" value="RAC3 GTPase cycle"/>
</dbReference>
<dbReference type="Reactome" id="R-CEL-1660499">
    <property type="pathway name" value="Synthesis of PIPs at the plasma membrane"/>
</dbReference>
<evidence type="ECO:0000313" key="6">
    <source>
        <dbReference type="EMBL" id="CCD66201.1"/>
    </source>
</evidence>
<dbReference type="PROSITE" id="PS50001">
    <property type="entry name" value="SH2"/>
    <property type="match status" value="2"/>
</dbReference>
<feature type="compositionally biased region" description="Low complexity" evidence="3">
    <location>
        <begin position="495"/>
        <end position="508"/>
    </location>
</feature>
<dbReference type="HOGENOM" id="CLU_473473_0_0_1"/>
<dbReference type="Reactome" id="R-CEL-9013424">
    <property type="pathway name" value="RHOV GTPase cycle"/>
</dbReference>
<dbReference type="PaxDb" id="6239-Y110A7A.10"/>
<dbReference type="SUPFAM" id="SSF55550">
    <property type="entry name" value="SH2 domain"/>
    <property type="match status" value="2"/>
</dbReference>
<dbReference type="Bgee" id="WBGene00000001">
    <property type="expression patterns" value="Expressed in germ line (C elegans) and 4 other cell types or tissues"/>
</dbReference>
<dbReference type="Reactome" id="R-CEL-4420097">
    <property type="pathway name" value="VEGFA-VEGFR2 Pathway"/>
</dbReference>
<reference evidence="6 7" key="1">
    <citation type="journal article" date="1998" name="Science">
        <title>Genome sequence of the nematode C. elegans: a platform for investigating biology.</title>
        <authorList>
            <consortium name="The C. elegans sequencing consortium"/>
            <person name="Sulson J.E."/>
            <person name="Waterston R."/>
        </authorList>
    </citation>
    <scope>NUCLEOTIDE SEQUENCE [LARGE SCALE GENOMIC DNA]</scope>
    <source>
        <strain evidence="6 7">Bristol N2</strain>
    </source>
</reference>
<dbReference type="CTD" id="172141"/>
<feature type="compositionally biased region" description="Basic and acidic residues" evidence="3">
    <location>
        <begin position="475"/>
        <end position="494"/>
    </location>
</feature>
<reference evidence="6" key="3">
    <citation type="submission" date="2003-03" db="EMBL/GenBank/DDBJ databases">
        <authorList>
            <person name="Sulson J.E."/>
            <person name="Waterston R."/>
        </authorList>
    </citation>
    <scope>NUCLEOTIDE SEQUENCE</scope>
    <source>
        <strain evidence="6">Bristol N2</strain>
    </source>
</reference>
<dbReference type="eggNOG" id="KOG4637">
    <property type="taxonomic scope" value="Eukaryota"/>
</dbReference>
<gene>
    <name evidence="6 8" type="primary">aap-1</name>
    <name evidence="6" type="ORF">CELE_Y110A7A.10</name>
    <name evidence="8" type="ORF">Y110A7A.10</name>
</gene>
<dbReference type="Reactome" id="R-CEL-5654720">
    <property type="pathway name" value="PI-3K cascade:FGFR4"/>
</dbReference>
<keyword evidence="1 2" id="KW-0727">SH2 domain</keyword>
<dbReference type="GO" id="GO:0016301">
    <property type="term" value="F:kinase activity"/>
    <property type="evidence" value="ECO:0007669"/>
    <property type="project" value="UniProtKB-KW"/>
</dbReference>